<organism evidence="5 6">
    <name type="scientific">Conexibacter arvalis</name>
    <dbReference type="NCBI Taxonomy" id="912552"/>
    <lineage>
        <taxon>Bacteria</taxon>
        <taxon>Bacillati</taxon>
        <taxon>Actinomycetota</taxon>
        <taxon>Thermoleophilia</taxon>
        <taxon>Solirubrobacterales</taxon>
        <taxon>Conexibacteraceae</taxon>
        <taxon>Conexibacter</taxon>
    </lineage>
</organism>
<evidence type="ECO:0000313" key="6">
    <source>
        <dbReference type="Proteomes" id="UP000585272"/>
    </source>
</evidence>
<feature type="compositionally biased region" description="Gly residues" evidence="2">
    <location>
        <begin position="524"/>
        <end position="553"/>
    </location>
</feature>
<comment type="similarity">
    <text evidence="1">Belongs to the metallophosphoesterase superfamily. YfcE family.</text>
</comment>
<dbReference type="Proteomes" id="UP000585272">
    <property type="component" value="Unassembled WGS sequence"/>
</dbReference>
<dbReference type="InterPro" id="IPR024654">
    <property type="entry name" value="Calcineurin-like_PHP_lpxH"/>
</dbReference>
<feature type="compositionally biased region" description="Basic and acidic residues" evidence="2">
    <location>
        <begin position="368"/>
        <end position="388"/>
    </location>
</feature>
<dbReference type="Pfam" id="PF12850">
    <property type="entry name" value="Metallophos_2"/>
    <property type="match status" value="1"/>
</dbReference>
<gene>
    <name evidence="5" type="ORF">BDZ31_002569</name>
</gene>
<accession>A0A840IGB1</accession>
<feature type="region of interest" description="Disordered" evidence="2">
    <location>
        <begin position="510"/>
        <end position="583"/>
    </location>
</feature>
<feature type="region of interest" description="Disordered" evidence="2">
    <location>
        <begin position="1"/>
        <end position="29"/>
    </location>
</feature>
<dbReference type="AlphaFoldDB" id="A0A840IGB1"/>
<dbReference type="RefSeq" id="WP_246345139.1">
    <property type="nucleotide sequence ID" value="NZ_JACHNU010000003.1"/>
</dbReference>
<reference evidence="5 6" key="1">
    <citation type="submission" date="2020-08" db="EMBL/GenBank/DDBJ databases">
        <title>Genomic Encyclopedia of Archaeal and Bacterial Type Strains, Phase II (KMG-II): from individual species to whole genera.</title>
        <authorList>
            <person name="Goeker M."/>
        </authorList>
    </citation>
    <scope>NUCLEOTIDE SEQUENCE [LARGE SCALE GENOMIC DNA]</scope>
    <source>
        <strain evidence="5 6">DSM 23288</strain>
    </source>
</reference>
<feature type="domain" description="Calcineurin-like phosphoesterase" evidence="4">
    <location>
        <begin position="261"/>
        <end position="463"/>
    </location>
</feature>
<evidence type="ECO:0000259" key="4">
    <source>
        <dbReference type="Pfam" id="PF12850"/>
    </source>
</evidence>
<feature type="region of interest" description="Disordered" evidence="2">
    <location>
        <begin position="366"/>
        <end position="391"/>
    </location>
</feature>
<evidence type="ECO:0000256" key="3">
    <source>
        <dbReference type="SAM" id="Phobius"/>
    </source>
</evidence>
<dbReference type="InterPro" id="IPR029052">
    <property type="entry name" value="Metallo-depent_PP-like"/>
</dbReference>
<keyword evidence="3" id="KW-0472">Membrane</keyword>
<keyword evidence="3" id="KW-1133">Transmembrane helix</keyword>
<comment type="caution">
    <text evidence="5">The sequence shown here is derived from an EMBL/GenBank/DDBJ whole genome shotgun (WGS) entry which is preliminary data.</text>
</comment>
<keyword evidence="6" id="KW-1185">Reference proteome</keyword>
<protein>
    <submittedName>
        <fullName evidence="5">Putative phosphodiesterase</fullName>
    </submittedName>
</protein>
<evidence type="ECO:0000313" key="5">
    <source>
        <dbReference type="EMBL" id="MBB4662980.1"/>
    </source>
</evidence>
<feature type="transmembrane region" description="Helical" evidence="3">
    <location>
        <begin position="175"/>
        <end position="195"/>
    </location>
</feature>
<name>A0A840IGB1_9ACTN</name>
<keyword evidence="3" id="KW-0812">Transmembrane</keyword>
<dbReference type="EMBL" id="JACHNU010000003">
    <property type="protein sequence ID" value="MBB4662980.1"/>
    <property type="molecule type" value="Genomic_DNA"/>
</dbReference>
<feature type="transmembrane region" description="Helical" evidence="3">
    <location>
        <begin position="38"/>
        <end position="60"/>
    </location>
</feature>
<evidence type="ECO:0000256" key="2">
    <source>
        <dbReference type="SAM" id="MobiDB-lite"/>
    </source>
</evidence>
<dbReference type="SUPFAM" id="SSF56300">
    <property type="entry name" value="Metallo-dependent phosphatases"/>
    <property type="match status" value="1"/>
</dbReference>
<dbReference type="Gene3D" id="3.60.21.10">
    <property type="match status" value="1"/>
</dbReference>
<evidence type="ECO:0000256" key="1">
    <source>
        <dbReference type="ARBA" id="ARBA00008950"/>
    </source>
</evidence>
<sequence>MRPSSEYNDPSILPDRPAPHPSADRPREGRDWRRRLRAALAIAAVAVAALAGSIGALATFRQDEALPVATVRLSVQLDEPGALGIYVPLVDWGVRFGAVRLPVQLRIDVRRVDREAVERIARNRQVDVDAVRAAATDAIKRYLRALIVVVLVSALLAGVVVAFAVRSRSGPRLRWLLGTAGGTAVLATAAVALLLPPRGPLDDPTYFAHGADIPQALQAVETVNRSVGALSEELDAQLVGLARLMIAPGERGALPADGPRLTLVSDVHNNVLVLPTLERVAGGRPLFIAGDLTDRGTPLETSVTREIASIGRPTVFVTGNHDSETLERALARAGAVVLTRWGRLRADGSFGPMAVDVAGLRVAGYDDPFTRREPGRERGTRPEPRTSEQQEEEFAAWFAAIEDRVDVVIVHEPSLVEPVLRRLADDPPDHQIAFLVGHTHTQDLRAQRNVLLLNGGTAGGGGTGNLDENQPIGLAQLRYARDPFAPLAADLVTVDPGNGDATARHERLDLASATAPADEDDGDGNGGGSEEAGRSGGGERGGSGSAGAGGRTGGASEDEAGDGGGDERGLGREPAGAGAGPPG</sequence>
<feature type="transmembrane region" description="Helical" evidence="3">
    <location>
        <begin position="142"/>
        <end position="163"/>
    </location>
</feature>
<proteinExistence type="inferred from homology"/>